<dbReference type="Proteomes" id="UP000315889">
    <property type="component" value="Unassembled WGS sequence"/>
</dbReference>
<dbReference type="AlphaFoldDB" id="A0A520MF98"/>
<protein>
    <recommendedName>
        <fullName evidence="3">Tetratricopeptide repeat protein</fullName>
    </recommendedName>
</protein>
<proteinExistence type="predicted"/>
<gene>
    <name evidence="1" type="ORF">EVB03_05980</name>
</gene>
<dbReference type="EMBL" id="SHBP01000007">
    <property type="protein sequence ID" value="RZO19902.1"/>
    <property type="molecule type" value="Genomic_DNA"/>
</dbReference>
<sequence length="155" mass="17982">MNMRFLCKTHREHLLNEPTRAKAFWGIAFDTAQSFYDQCLWSEALPHIGCAFETSDIMLTSKVEDPRQTYELMSSSSVLLAYTLLKVGQVDEARNVYWCTIKRLERELSEGNANYPELQHNLGFLYRCVESLIITYRLESDTAQIYGEETDISLH</sequence>
<organism evidence="1 2">
    <name type="scientific">SAR92 clade bacterium</name>
    <dbReference type="NCBI Taxonomy" id="2315479"/>
    <lineage>
        <taxon>Bacteria</taxon>
        <taxon>Pseudomonadati</taxon>
        <taxon>Pseudomonadota</taxon>
        <taxon>Gammaproteobacteria</taxon>
        <taxon>Cellvibrionales</taxon>
        <taxon>Porticoccaceae</taxon>
        <taxon>SAR92 clade</taxon>
    </lineage>
</organism>
<evidence type="ECO:0008006" key="3">
    <source>
        <dbReference type="Google" id="ProtNLM"/>
    </source>
</evidence>
<evidence type="ECO:0000313" key="1">
    <source>
        <dbReference type="EMBL" id="RZO19902.1"/>
    </source>
</evidence>
<accession>A0A520MF98</accession>
<name>A0A520MF98_9GAMM</name>
<comment type="caution">
    <text evidence="1">The sequence shown here is derived from an EMBL/GenBank/DDBJ whole genome shotgun (WGS) entry which is preliminary data.</text>
</comment>
<evidence type="ECO:0000313" key="2">
    <source>
        <dbReference type="Proteomes" id="UP000315889"/>
    </source>
</evidence>
<reference evidence="1 2" key="1">
    <citation type="submission" date="2019-02" db="EMBL/GenBank/DDBJ databases">
        <title>Prokaryotic population dynamics and viral predation in marine succession experiment using metagenomics: the confinement effect.</title>
        <authorList>
            <person name="Haro-Moreno J.M."/>
            <person name="Rodriguez-Valera F."/>
            <person name="Lopez-Perez M."/>
        </authorList>
    </citation>
    <scope>NUCLEOTIDE SEQUENCE [LARGE SCALE GENOMIC DNA]</scope>
    <source>
        <strain evidence="1">MED-G170</strain>
    </source>
</reference>